<dbReference type="GO" id="GO:0005886">
    <property type="term" value="C:plasma membrane"/>
    <property type="evidence" value="ECO:0007669"/>
    <property type="project" value="UniProtKB-SubCell"/>
</dbReference>
<dbReference type="PANTHER" id="PTHR24177:SF187">
    <property type="entry name" value="ANKYRIN REPEAT PROTEIN"/>
    <property type="match status" value="1"/>
</dbReference>
<feature type="transmembrane region" description="Helical" evidence="4">
    <location>
        <begin position="718"/>
        <end position="737"/>
    </location>
</feature>
<feature type="region of interest" description="Disordered" evidence="3">
    <location>
        <begin position="309"/>
        <end position="329"/>
    </location>
</feature>
<dbReference type="Pfam" id="PF13962">
    <property type="entry name" value="PGG"/>
    <property type="match status" value="1"/>
</dbReference>
<feature type="repeat" description="ANK" evidence="2">
    <location>
        <begin position="103"/>
        <end position="127"/>
    </location>
</feature>
<organism evidence="6 7">
    <name type="scientific">Acacia crassicarpa</name>
    <name type="common">northern wattle</name>
    <dbReference type="NCBI Taxonomy" id="499986"/>
    <lineage>
        <taxon>Eukaryota</taxon>
        <taxon>Viridiplantae</taxon>
        <taxon>Streptophyta</taxon>
        <taxon>Embryophyta</taxon>
        <taxon>Tracheophyta</taxon>
        <taxon>Spermatophyta</taxon>
        <taxon>Magnoliopsida</taxon>
        <taxon>eudicotyledons</taxon>
        <taxon>Gunneridae</taxon>
        <taxon>Pentapetalae</taxon>
        <taxon>rosids</taxon>
        <taxon>fabids</taxon>
        <taxon>Fabales</taxon>
        <taxon>Fabaceae</taxon>
        <taxon>Caesalpinioideae</taxon>
        <taxon>mimosoid clade</taxon>
        <taxon>Acacieae</taxon>
        <taxon>Acacia</taxon>
    </lineage>
</organism>
<dbReference type="PROSITE" id="PS50088">
    <property type="entry name" value="ANK_REPEAT"/>
    <property type="match status" value="1"/>
</dbReference>
<dbReference type="InterPro" id="IPR026961">
    <property type="entry name" value="PGG_dom"/>
</dbReference>
<dbReference type="EMBL" id="JAWXYG010000002">
    <property type="protein sequence ID" value="KAK4281204.1"/>
    <property type="molecule type" value="Genomic_DNA"/>
</dbReference>
<feature type="compositionally biased region" description="Basic and acidic residues" evidence="3">
    <location>
        <begin position="394"/>
        <end position="411"/>
    </location>
</feature>
<dbReference type="PROSITE" id="PS50297">
    <property type="entry name" value="ANK_REP_REGION"/>
    <property type="match status" value="1"/>
</dbReference>
<comment type="subcellular location">
    <subcellularLocation>
        <location evidence="1">Cell membrane</location>
        <topology evidence="1">Peripheral membrane protein</topology>
        <orientation evidence="1">Cytoplasmic side</orientation>
    </subcellularLocation>
</comment>
<gene>
    <name evidence="6" type="ORF">QN277_012726</name>
</gene>
<dbReference type="InterPro" id="IPR036770">
    <property type="entry name" value="Ankyrin_rpt-contain_sf"/>
</dbReference>
<evidence type="ECO:0000313" key="6">
    <source>
        <dbReference type="EMBL" id="KAK4281204.1"/>
    </source>
</evidence>
<dbReference type="Pfam" id="PF12796">
    <property type="entry name" value="Ank_2"/>
    <property type="match status" value="1"/>
</dbReference>
<dbReference type="Gene3D" id="1.25.40.20">
    <property type="entry name" value="Ankyrin repeat-containing domain"/>
    <property type="match status" value="2"/>
</dbReference>
<evidence type="ECO:0000256" key="4">
    <source>
        <dbReference type="SAM" id="Phobius"/>
    </source>
</evidence>
<keyword evidence="7" id="KW-1185">Reference proteome</keyword>
<dbReference type="PANTHER" id="PTHR24177">
    <property type="entry name" value="CASKIN"/>
    <property type="match status" value="1"/>
</dbReference>
<keyword evidence="2" id="KW-0040">ANK repeat</keyword>
<dbReference type="SUPFAM" id="SSF48403">
    <property type="entry name" value="Ankyrin repeat"/>
    <property type="match status" value="2"/>
</dbReference>
<dbReference type="AlphaFoldDB" id="A0AAE1N219"/>
<name>A0AAE1N219_9FABA</name>
<dbReference type="InterPro" id="IPR002110">
    <property type="entry name" value="Ankyrin_rpt"/>
</dbReference>
<accession>A0AAE1N219</accession>
<keyword evidence="4" id="KW-0472">Membrane</keyword>
<evidence type="ECO:0000259" key="5">
    <source>
        <dbReference type="Pfam" id="PF13962"/>
    </source>
</evidence>
<evidence type="ECO:0000256" key="1">
    <source>
        <dbReference type="ARBA" id="ARBA00004413"/>
    </source>
</evidence>
<evidence type="ECO:0000256" key="2">
    <source>
        <dbReference type="PROSITE-ProRule" id="PRU00023"/>
    </source>
</evidence>
<comment type="caution">
    <text evidence="6">The sequence shown here is derived from an EMBL/GenBank/DDBJ whole genome shotgun (WGS) entry which is preliminary data.</text>
</comment>
<keyword evidence="4" id="KW-0812">Transmembrane</keyword>
<evidence type="ECO:0000256" key="3">
    <source>
        <dbReference type="SAM" id="MobiDB-lite"/>
    </source>
</evidence>
<feature type="domain" description="PGG" evidence="5">
    <location>
        <begin position="593"/>
        <end position="705"/>
    </location>
</feature>
<protein>
    <recommendedName>
        <fullName evidence="5">PGG domain-containing protein</fullName>
    </recommendedName>
</protein>
<feature type="transmembrane region" description="Helical" evidence="4">
    <location>
        <begin position="681"/>
        <end position="706"/>
    </location>
</feature>
<dbReference type="SMART" id="SM00248">
    <property type="entry name" value="ANK"/>
    <property type="match status" value="6"/>
</dbReference>
<dbReference type="Proteomes" id="UP001293593">
    <property type="component" value="Unassembled WGS sequence"/>
</dbReference>
<feature type="compositionally biased region" description="Basic and acidic residues" evidence="3">
    <location>
        <begin position="425"/>
        <end position="437"/>
    </location>
</feature>
<keyword evidence="4" id="KW-1133">Transmembrane helix</keyword>
<feature type="transmembrane region" description="Helical" evidence="4">
    <location>
        <begin position="641"/>
        <end position="661"/>
    </location>
</feature>
<reference evidence="6" key="1">
    <citation type="submission" date="2023-10" db="EMBL/GenBank/DDBJ databases">
        <title>Chromosome-level genome of the transformable northern wattle, Acacia crassicarpa.</title>
        <authorList>
            <person name="Massaro I."/>
            <person name="Sinha N.R."/>
            <person name="Poethig S."/>
            <person name="Leichty A.R."/>
        </authorList>
    </citation>
    <scope>NUCLEOTIDE SEQUENCE</scope>
    <source>
        <strain evidence="6">Acra3RX</strain>
        <tissue evidence="6">Leaf</tissue>
    </source>
</reference>
<evidence type="ECO:0000313" key="7">
    <source>
        <dbReference type="Proteomes" id="UP001293593"/>
    </source>
</evidence>
<feature type="compositionally biased region" description="Polar residues" evidence="3">
    <location>
        <begin position="412"/>
        <end position="423"/>
    </location>
</feature>
<proteinExistence type="predicted"/>
<sequence length="757" mass="85843">MEIEMEDYFASFAPFPAPEGEDFPIAEEEENNELSQSTFKGDWKRVVELYETKAGVQRSVITSSKDTALHMAISDDREDDVEKMVESIFKNKNMKSLEMKNNRGETPLHRAATRKSVKMCKFILEKGQQMGLDLLSITNKWGETPIFTAALYDRKPVFIFLHDAAKDAYPQDTEKPYQFLRRTDGSGDTALHSVIRREHFDLAFHMIILYPDLVGKSNEKGITPLHVLASKPSAFRSGLQLSWWNQIIYYCIRVDKLKYDPGHTFTSRISVKKLEDKCPAPDNYLTCYQFLWGAYSVVKKIKECWPRQAKSSGGELGGKKKGEDLEAPNNSYVNKNIPQNYTTLYELLFFVCLTLFRFSGFELIVKKIREEKEKHKWSVQILKALMEKHNAAYITEGRDPTGRAKVFDPRQQKSPSTNAQVQKGNKGEDTDNKKSPNEEPEETHTPLLVAAQKGVIEVVNEILSQLPVTIYETTSKDRNILQVAVENRQPSVIEAVHKQVNKESKLNLWDDLVESVDTDENTILHLAAKYDESKTHPWQIHGTAMQMQWEIKWYEYVRSLSPHHFLSLSNAQDQTPEQIFTKGHEKLVKDSSEWLKDTSESCSVVAALVAGVSFATSSQVPGGTNGDTGKPTLEQQPAFELFAITALIGLCFSVTALIMFLSILTSRKLPRDFKRNLPLKILLGLSSLFVSIASMLVSFCAAHFFVLEDRFKKAVFPLYAATCLPVSFYAIVQFPLYMDLLKSIITQVPQSLPSGHV</sequence>
<feature type="region of interest" description="Disordered" evidence="3">
    <location>
        <begin position="394"/>
        <end position="445"/>
    </location>
</feature>